<keyword evidence="5" id="KW-1185">Reference proteome</keyword>
<dbReference type="Gene3D" id="3.50.50.60">
    <property type="entry name" value="FAD/NAD(P)-binding domain"/>
    <property type="match status" value="1"/>
</dbReference>
<comment type="cofactor">
    <cofactor evidence="1">
        <name>FAD</name>
        <dbReference type="ChEBI" id="CHEBI:57692"/>
    </cofactor>
</comment>
<feature type="domain" description="Amine oxidase" evidence="3">
    <location>
        <begin position="21"/>
        <end position="453"/>
    </location>
</feature>
<protein>
    <submittedName>
        <fullName evidence="4">Zeta-carotene desaturase</fullName>
        <ecNumber evidence="4">1.3.5.6</ecNumber>
    </submittedName>
</protein>
<dbReference type="InterPro" id="IPR002937">
    <property type="entry name" value="Amino_oxidase"/>
</dbReference>
<dbReference type="EC" id="1.3.5.6" evidence="4"/>
<dbReference type="PANTHER" id="PTHR42923:SF47">
    <property type="entry name" value="BLR3003 PROTEIN"/>
    <property type="match status" value="1"/>
</dbReference>
<evidence type="ECO:0000256" key="2">
    <source>
        <dbReference type="ARBA" id="ARBA00023002"/>
    </source>
</evidence>
<evidence type="ECO:0000313" key="4">
    <source>
        <dbReference type="EMBL" id="MBB6428473.1"/>
    </source>
</evidence>
<accession>A0A7X0H3M2</accession>
<gene>
    <name evidence="4" type="ORF">HNQ40_000279</name>
</gene>
<evidence type="ECO:0000313" key="5">
    <source>
        <dbReference type="Proteomes" id="UP000541810"/>
    </source>
</evidence>
<dbReference type="InterPro" id="IPR001613">
    <property type="entry name" value="Flavin_amine_oxidase"/>
</dbReference>
<dbReference type="NCBIfam" id="TIGR03467">
    <property type="entry name" value="HpnE"/>
    <property type="match status" value="1"/>
</dbReference>
<dbReference type="RefSeq" id="WP_184675645.1">
    <property type="nucleotide sequence ID" value="NZ_JACHGY010000001.1"/>
</dbReference>
<dbReference type="AlphaFoldDB" id="A0A7X0H3M2"/>
<evidence type="ECO:0000259" key="3">
    <source>
        <dbReference type="Pfam" id="PF01593"/>
    </source>
</evidence>
<evidence type="ECO:0000256" key="1">
    <source>
        <dbReference type="ARBA" id="ARBA00001974"/>
    </source>
</evidence>
<sequence length="456" mass="49139">MTTPPSEIPNPKSAVVLGGGVAGIAAAVRLAEAGVRVTLVEMRPRLGGRATSIPDPSSGQMLDNCQHVVMRCCTALLELYETLGVAERMVWHRKFDFVHANGTRASLQATRLPAPTHFALPFLTLKGLSLRDKFGIARAMHEVFWSPPKPEDRDRVNAESFADWLTKRKQTARAIERFWEPVVVGACNETLDRVAAGYALQVFREGFLETNSGYEMGLSDVPLVGLYDPAETIISKHGGTVLQASAKSLDYDAVSQTVRGVVLNDGTRLEADTYVSALPFDVLDRVVGEAMKTDDPRLQRLGELEVSPIVGLHLWVRSPGGGPTMTLPHIALTGSPLHWVFDQGTDDGGVQHLHGVVSAAHDLVDQPNAEILDVAMKELHRLVPGCAEAELVEGRVIKERRATFSCVPGVDALRPETSGPIANLLLAGDWCATGWPATMEGAARSGFAAARAVKSP</sequence>
<dbReference type="EMBL" id="JACHGY010000001">
    <property type="protein sequence ID" value="MBB6428473.1"/>
    <property type="molecule type" value="Genomic_DNA"/>
</dbReference>
<dbReference type="InterPro" id="IPR050464">
    <property type="entry name" value="Zeta_carotene_desat/Oxidored"/>
</dbReference>
<reference evidence="4 5" key="1">
    <citation type="submission" date="2020-08" db="EMBL/GenBank/DDBJ databases">
        <title>Genomic Encyclopedia of Type Strains, Phase IV (KMG-IV): sequencing the most valuable type-strain genomes for metagenomic binning, comparative biology and taxonomic classification.</title>
        <authorList>
            <person name="Goeker M."/>
        </authorList>
    </citation>
    <scope>NUCLEOTIDE SEQUENCE [LARGE SCALE GENOMIC DNA]</scope>
    <source>
        <strain evidence="4 5">DSM 103725</strain>
    </source>
</reference>
<dbReference type="InterPro" id="IPR017830">
    <property type="entry name" value="SQase_HpnE"/>
</dbReference>
<comment type="caution">
    <text evidence="4">The sequence shown here is derived from an EMBL/GenBank/DDBJ whole genome shotgun (WGS) entry which is preliminary data.</text>
</comment>
<dbReference type="SUPFAM" id="SSF51905">
    <property type="entry name" value="FAD/NAD(P)-binding domain"/>
    <property type="match status" value="1"/>
</dbReference>
<dbReference type="PRINTS" id="PR00757">
    <property type="entry name" value="AMINEOXDASEF"/>
</dbReference>
<proteinExistence type="predicted"/>
<organism evidence="4 5">
    <name type="scientific">Algisphaera agarilytica</name>
    <dbReference type="NCBI Taxonomy" id="1385975"/>
    <lineage>
        <taxon>Bacteria</taxon>
        <taxon>Pseudomonadati</taxon>
        <taxon>Planctomycetota</taxon>
        <taxon>Phycisphaerae</taxon>
        <taxon>Phycisphaerales</taxon>
        <taxon>Phycisphaeraceae</taxon>
        <taxon>Algisphaera</taxon>
    </lineage>
</organism>
<keyword evidence="2 4" id="KW-0560">Oxidoreductase</keyword>
<dbReference type="InterPro" id="IPR036188">
    <property type="entry name" value="FAD/NAD-bd_sf"/>
</dbReference>
<dbReference type="GO" id="GO:0016719">
    <property type="term" value="F:9,9'-di-cis-zeta-carotene desaturase activity"/>
    <property type="evidence" value="ECO:0007669"/>
    <property type="project" value="UniProtKB-EC"/>
</dbReference>
<dbReference type="Pfam" id="PF01593">
    <property type="entry name" value="Amino_oxidase"/>
    <property type="match status" value="1"/>
</dbReference>
<dbReference type="PANTHER" id="PTHR42923">
    <property type="entry name" value="PROTOPORPHYRINOGEN OXIDASE"/>
    <property type="match status" value="1"/>
</dbReference>
<dbReference type="Proteomes" id="UP000541810">
    <property type="component" value="Unassembled WGS sequence"/>
</dbReference>
<name>A0A7X0H3M2_9BACT</name>